<name>A0AAD5UM00_9FUNG</name>
<feature type="domain" description="CSN8/PSMD8/EIF3K" evidence="2">
    <location>
        <begin position="90"/>
        <end position="167"/>
    </location>
</feature>
<organism evidence="3 4">
    <name type="scientific">Boothiomyces macroporosus</name>
    <dbReference type="NCBI Taxonomy" id="261099"/>
    <lineage>
        <taxon>Eukaryota</taxon>
        <taxon>Fungi</taxon>
        <taxon>Fungi incertae sedis</taxon>
        <taxon>Chytridiomycota</taxon>
        <taxon>Chytridiomycota incertae sedis</taxon>
        <taxon>Chytridiomycetes</taxon>
        <taxon>Rhizophydiales</taxon>
        <taxon>Terramycetaceae</taxon>
        <taxon>Boothiomyces</taxon>
    </lineage>
</organism>
<dbReference type="GO" id="GO:0005829">
    <property type="term" value="C:cytosol"/>
    <property type="evidence" value="ECO:0007669"/>
    <property type="project" value="TreeGrafter"/>
</dbReference>
<gene>
    <name evidence="3" type="ORF">HK103_003558</name>
</gene>
<evidence type="ECO:0000259" key="2">
    <source>
        <dbReference type="Pfam" id="PF10075"/>
    </source>
</evidence>
<dbReference type="GO" id="GO:0005634">
    <property type="term" value="C:nucleus"/>
    <property type="evidence" value="ECO:0007669"/>
    <property type="project" value="TreeGrafter"/>
</dbReference>
<keyword evidence="1" id="KW-0647">Proteasome</keyword>
<evidence type="ECO:0000313" key="4">
    <source>
        <dbReference type="Proteomes" id="UP001210925"/>
    </source>
</evidence>
<evidence type="ECO:0000313" key="3">
    <source>
        <dbReference type="EMBL" id="KAJ3258436.1"/>
    </source>
</evidence>
<dbReference type="GO" id="GO:0043161">
    <property type="term" value="P:proteasome-mediated ubiquitin-dependent protein catabolic process"/>
    <property type="evidence" value="ECO:0007669"/>
    <property type="project" value="TreeGrafter"/>
</dbReference>
<dbReference type="EMBL" id="JADGKB010000027">
    <property type="protein sequence ID" value="KAJ3258436.1"/>
    <property type="molecule type" value="Genomic_DNA"/>
</dbReference>
<dbReference type="AlphaFoldDB" id="A0AAD5UM00"/>
<dbReference type="Proteomes" id="UP001210925">
    <property type="component" value="Unassembled WGS sequence"/>
</dbReference>
<evidence type="ECO:0000256" key="1">
    <source>
        <dbReference type="ARBA" id="ARBA00022942"/>
    </source>
</evidence>
<dbReference type="InterPro" id="IPR033464">
    <property type="entry name" value="CSN8_PSD8_EIF3K"/>
</dbReference>
<dbReference type="PANTHER" id="PTHR12387:SF0">
    <property type="entry name" value="26S PROTEASOME NON-ATPASE REGULATORY SUBUNIT 8"/>
    <property type="match status" value="1"/>
</dbReference>
<comment type="caution">
    <text evidence="3">The sequence shown here is derived from an EMBL/GenBank/DDBJ whole genome shotgun (WGS) entry which is preliminary data.</text>
</comment>
<dbReference type="Pfam" id="PF10075">
    <property type="entry name" value="CSN8_PSD8_EIF3K"/>
    <property type="match status" value="1"/>
</dbReference>
<dbReference type="GO" id="GO:0008541">
    <property type="term" value="C:proteasome regulatory particle, lid subcomplex"/>
    <property type="evidence" value="ECO:0007669"/>
    <property type="project" value="TreeGrafter"/>
</dbReference>
<proteinExistence type="predicted"/>
<dbReference type="PANTHER" id="PTHR12387">
    <property type="entry name" value="26S PROTEASOME NON-ATPASE REGULATORY SUBUNIT 8"/>
    <property type="match status" value="1"/>
</dbReference>
<reference evidence="3" key="1">
    <citation type="submission" date="2020-05" db="EMBL/GenBank/DDBJ databases">
        <title>Phylogenomic resolution of chytrid fungi.</title>
        <authorList>
            <person name="Stajich J.E."/>
            <person name="Amses K."/>
            <person name="Simmons R."/>
            <person name="Seto K."/>
            <person name="Myers J."/>
            <person name="Bonds A."/>
            <person name="Quandt C.A."/>
            <person name="Barry K."/>
            <person name="Liu P."/>
            <person name="Grigoriev I."/>
            <person name="Longcore J.E."/>
            <person name="James T.Y."/>
        </authorList>
    </citation>
    <scope>NUCLEOTIDE SEQUENCE</scope>
    <source>
        <strain evidence="3">PLAUS21</strain>
    </source>
</reference>
<protein>
    <recommendedName>
        <fullName evidence="2">CSN8/PSMD8/EIF3K domain-containing protein</fullName>
    </recommendedName>
</protein>
<dbReference type="InterPro" id="IPR006746">
    <property type="entry name" value="26S_Psome_Rpn12"/>
</dbReference>
<dbReference type="Gene3D" id="1.25.40.990">
    <property type="match status" value="1"/>
</dbReference>
<accession>A0AAD5UM00</accession>
<keyword evidence="4" id="KW-1185">Reference proteome</keyword>
<sequence length="324" mass="37266">MSMQEASRKNIKSVKVTFSQTWSVASKRQGSKTALAHPYLNLIVGEALEIGAILSIRTKDIQSFERYLAQLKTFYREFAHIIPESPRMFMLLGLNLLRLLAQVRISEFHTELENIGSINLKNMYINHPVSIEQALMEGSYNKVWNARQDVPAQEYLFFMDILMGTIRLFERTFKVWKCDIKFTGDEHSYLIELEMPLDQIGRLDSGIKDGSLAIEIDKIHGLDPVLHRGKKDVKISKFQVSLAPAQPANIETRKTIEALEKRLLKVEINERSRSIDLSVVMRDFLGYSVMMMKKFEELDKKVDEGLVSLAAKCDKMEKTVLKYK</sequence>